<evidence type="ECO:0000313" key="20">
    <source>
        <dbReference type="Proteomes" id="UP000719766"/>
    </source>
</evidence>
<keyword evidence="8 16" id="KW-0808">Transferase</keyword>
<dbReference type="SUPFAM" id="SSF48371">
    <property type="entry name" value="ARM repeat"/>
    <property type="match status" value="1"/>
</dbReference>
<dbReference type="CDD" id="cd16491">
    <property type="entry name" value="RING-CH-C4HC3_LTN1"/>
    <property type="match status" value="1"/>
</dbReference>
<dbReference type="GO" id="GO:1990116">
    <property type="term" value="P:ribosome-associated ubiquitin-dependent protein catabolic process"/>
    <property type="evidence" value="ECO:0007669"/>
    <property type="project" value="UniProtKB-UniRule"/>
</dbReference>
<organism evidence="19 20">
    <name type="scientific">Suillus plorans</name>
    <dbReference type="NCBI Taxonomy" id="116603"/>
    <lineage>
        <taxon>Eukaryota</taxon>
        <taxon>Fungi</taxon>
        <taxon>Dikarya</taxon>
        <taxon>Basidiomycota</taxon>
        <taxon>Agaricomycotina</taxon>
        <taxon>Agaricomycetes</taxon>
        <taxon>Agaricomycetidae</taxon>
        <taxon>Boletales</taxon>
        <taxon>Suillineae</taxon>
        <taxon>Suillaceae</taxon>
        <taxon>Suillus</taxon>
    </lineage>
</organism>
<dbReference type="SMART" id="SM01197">
    <property type="entry name" value="FANCL_C"/>
    <property type="match status" value="1"/>
</dbReference>
<name>A0A9P7AL64_9AGAM</name>
<proteinExistence type="inferred from homology"/>
<dbReference type="InterPro" id="IPR013083">
    <property type="entry name" value="Znf_RING/FYVE/PHD"/>
</dbReference>
<dbReference type="PANTHER" id="PTHR12389:SF0">
    <property type="entry name" value="E3 UBIQUITIN-PROTEIN LIGASE LISTERIN"/>
    <property type="match status" value="1"/>
</dbReference>
<dbReference type="PROSITE" id="PS50089">
    <property type="entry name" value="ZF_RING_2"/>
    <property type="match status" value="1"/>
</dbReference>
<comment type="function">
    <text evidence="16">E3 ubiquitin-protein ligase. Component of the ribosome quality control complex (RQC), a ribosome-associated complex that mediates ubiquitination and extraction of incompletely synthesized nascent chains for proteasomal degradation.</text>
</comment>
<dbReference type="Pfam" id="PF22958">
    <property type="entry name" value="Ltn1_1st"/>
    <property type="match status" value="1"/>
</dbReference>
<dbReference type="InterPro" id="IPR039804">
    <property type="entry name" value="RING-CH-C4HC3_LTN1"/>
</dbReference>
<dbReference type="InterPro" id="IPR016024">
    <property type="entry name" value="ARM-type_fold"/>
</dbReference>
<keyword evidence="20" id="KW-1185">Reference proteome</keyword>
<dbReference type="EC" id="2.3.2.27" evidence="5 16"/>
<evidence type="ECO:0000256" key="2">
    <source>
        <dbReference type="ARBA" id="ARBA00004514"/>
    </source>
</evidence>
<dbReference type="InterPro" id="IPR001841">
    <property type="entry name" value="Znf_RING"/>
</dbReference>
<dbReference type="GO" id="GO:0043023">
    <property type="term" value="F:ribosomal large subunit binding"/>
    <property type="evidence" value="ECO:0007669"/>
    <property type="project" value="TreeGrafter"/>
</dbReference>
<dbReference type="Gene3D" id="3.30.40.10">
    <property type="entry name" value="Zinc/RING finger domain, C3HC4 (zinc finger)"/>
    <property type="match status" value="1"/>
</dbReference>
<feature type="compositionally biased region" description="Basic residues" evidence="17">
    <location>
        <begin position="35"/>
        <end position="50"/>
    </location>
</feature>
<evidence type="ECO:0000256" key="6">
    <source>
        <dbReference type="ARBA" id="ARBA00017157"/>
    </source>
</evidence>
<dbReference type="GO" id="GO:0008270">
    <property type="term" value="F:zinc ion binding"/>
    <property type="evidence" value="ECO:0007669"/>
    <property type="project" value="UniProtKB-KW"/>
</dbReference>
<evidence type="ECO:0000256" key="13">
    <source>
        <dbReference type="ARBA" id="ARBA00022833"/>
    </source>
</evidence>
<dbReference type="GO" id="GO:1990112">
    <property type="term" value="C:RQC complex"/>
    <property type="evidence" value="ECO:0007669"/>
    <property type="project" value="UniProtKB-UniRule"/>
</dbReference>
<evidence type="ECO:0000256" key="15">
    <source>
        <dbReference type="PROSITE-ProRule" id="PRU00175"/>
    </source>
</evidence>
<evidence type="ECO:0000256" key="10">
    <source>
        <dbReference type="ARBA" id="ARBA00022737"/>
    </source>
</evidence>
<evidence type="ECO:0000256" key="5">
    <source>
        <dbReference type="ARBA" id="ARBA00012483"/>
    </source>
</evidence>
<dbReference type="PANTHER" id="PTHR12389">
    <property type="entry name" value="ZINC FINGER PROTEIN 294"/>
    <property type="match status" value="1"/>
</dbReference>
<dbReference type="EMBL" id="JABBWE010000048">
    <property type="protein sequence ID" value="KAG1790634.1"/>
    <property type="molecule type" value="Genomic_DNA"/>
</dbReference>
<dbReference type="InterPro" id="IPR011016">
    <property type="entry name" value="Znf_RING-CH"/>
</dbReference>
<dbReference type="OrthoDB" id="6108at2759"/>
<comment type="subunit">
    <text evidence="16">Component of the ribosome quality control complex (RQC).</text>
</comment>
<dbReference type="RefSeq" id="XP_041157588.1">
    <property type="nucleotide sequence ID" value="XM_041298231.1"/>
</dbReference>
<feature type="domain" description="RING-type" evidence="18">
    <location>
        <begin position="1731"/>
        <end position="1778"/>
    </location>
</feature>
<evidence type="ECO:0000256" key="14">
    <source>
        <dbReference type="ARBA" id="ARBA00055150"/>
    </source>
</evidence>
<dbReference type="InterPro" id="IPR039795">
    <property type="entry name" value="LTN1/Rkr1"/>
</dbReference>
<protein>
    <recommendedName>
        <fullName evidence="6 16">E3 ubiquitin-protein ligase listerin</fullName>
        <ecNumber evidence="5 16">2.3.2.27</ecNumber>
    </recommendedName>
    <alternativeName>
        <fullName evidence="16">RING-type E3 ubiquitin transferase listerin</fullName>
    </alternativeName>
</protein>
<evidence type="ECO:0000256" key="7">
    <source>
        <dbReference type="ARBA" id="ARBA00022490"/>
    </source>
</evidence>
<dbReference type="FunFam" id="3.30.40.10:FF:000038">
    <property type="entry name" value="E3 ubiquitin-protein ligase listerin"/>
    <property type="match status" value="1"/>
</dbReference>
<keyword evidence="10" id="KW-0677">Repeat</keyword>
<accession>A0A9P7AL64</accession>
<evidence type="ECO:0000256" key="17">
    <source>
        <dbReference type="SAM" id="MobiDB-lite"/>
    </source>
</evidence>
<dbReference type="SMART" id="SM00744">
    <property type="entry name" value="RINGv"/>
    <property type="match status" value="1"/>
</dbReference>
<dbReference type="SUPFAM" id="SSF57850">
    <property type="entry name" value="RING/U-box"/>
    <property type="match status" value="1"/>
</dbReference>
<evidence type="ECO:0000256" key="9">
    <source>
        <dbReference type="ARBA" id="ARBA00022723"/>
    </source>
</evidence>
<evidence type="ECO:0000256" key="1">
    <source>
        <dbReference type="ARBA" id="ARBA00000900"/>
    </source>
</evidence>
<gene>
    <name evidence="19" type="ORF">HD556DRAFT_1241841</name>
</gene>
<dbReference type="Pfam" id="PF22999">
    <property type="entry name" value="LTN1_E3_ligase_6th"/>
    <property type="match status" value="1"/>
</dbReference>
<comment type="function">
    <text evidence="14">E3 ubiquitin-protein ligase component of the ribosome quality control complex (RQC), a ribosome-associated complex that mediates ubiquitination and extraction of incompletely synthesized nascent chains for proteasomal degradation. Mediates ubiquitination of proteins derived from mRNAs lacking stop codons (non-stop proteins) and other translation arrest products induced by poly-lysine sequences and tandem rare codons. Ubiquitination leads to CDC48 recruitment for extraction and degradation of the incomplete translation product. May indirectly play a role in chromatin function and transcription.</text>
</comment>
<dbReference type="GO" id="GO:0072344">
    <property type="term" value="P:rescue of stalled ribosome"/>
    <property type="evidence" value="ECO:0007669"/>
    <property type="project" value="UniProtKB-UniRule"/>
</dbReference>
<evidence type="ECO:0000256" key="8">
    <source>
        <dbReference type="ARBA" id="ARBA00022679"/>
    </source>
</evidence>
<keyword evidence="7" id="KW-0963">Cytoplasm</keyword>
<evidence type="ECO:0000256" key="11">
    <source>
        <dbReference type="ARBA" id="ARBA00022771"/>
    </source>
</evidence>
<feature type="compositionally biased region" description="Acidic residues" evidence="17">
    <location>
        <begin position="442"/>
        <end position="452"/>
    </location>
</feature>
<evidence type="ECO:0000256" key="4">
    <source>
        <dbReference type="ARBA" id="ARBA00007997"/>
    </source>
</evidence>
<evidence type="ECO:0000259" key="18">
    <source>
        <dbReference type="PROSITE" id="PS50089"/>
    </source>
</evidence>
<dbReference type="Pfam" id="PF13639">
    <property type="entry name" value="zf-RING_2"/>
    <property type="match status" value="1"/>
</dbReference>
<dbReference type="Pfam" id="PF23009">
    <property type="entry name" value="UBC_like"/>
    <property type="match status" value="1"/>
</dbReference>
<evidence type="ECO:0000313" key="19">
    <source>
        <dbReference type="EMBL" id="KAG1790634.1"/>
    </source>
</evidence>
<dbReference type="InterPro" id="IPR054476">
    <property type="entry name" value="Ltn1_N"/>
</dbReference>
<dbReference type="InterPro" id="IPR054477">
    <property type="entry name" value="LTN1_E3_ligase_6th"/>
</dbReference>
<dbReference type="InterPro" id="IPR054478">
    <property type="entry name" value="LTN1_UBC"/>
</dbReference>
<keyword evidence="11 15" id="KW-0863">Zinc-finger</keyword>
<feature type="region of interest" description="Disordered" evidence="17">
    <location>
        <begin position="1"/>
        <end position="56"/>
    </location>
</feature>
<dbReference type="GeneID" id="64591995"/>
<keyword evidence="12 16" id="KW-0833">Ubl conjugation pathway</keyword>
<comment type="subcellular location">
    <subcellularLocation>
        <location evidence="2">Cytoplasm</location>
        <location evidence="2">Cytosol</location>
    </subcellularLocation>
</comment>
<dbReference type="GO" id="GO:0005829">
    <property type="term" value="C:cytosol"/>
    <property type="evidence" value="ECO:0007669"/>
    <property type="project" value="UniProtKB-SubCell"/>
</dbReference>
<evidence type="ECO:0000256" key="3">
    <source>
        <dbReference type="ARBA" id="ARBA00004906"/>
    </source>
</evidence>
<feature type="compositionally biased region" description="Polar residues" evidence="17">
    <location>
        <begin position="1"/>
        <end position="12"/>
    </location>
</feature>
<dbReference type="GO" id="GO:0061630">
    <property type="term" value="F:ubiquitin protein ligase activity"/>
    <property type="evidence" value="ECO:0007669"/>
    <property type="project" value="UniProtKB-UniRule"/>
</dbReference>
<keyword evidence="9 16" id="KW-0479">Metal-binding</keyword>
<comment type="caution">
    <text evidence="19">The sequence shown here is derived from an EMBL/GenBank/DDBJ whole genome shotgun (WGS) entry which is preliminary data.</text>
</comment>
<keyword evidence="13 16" id="KW-0862">Zinc</keyword>
<dbReference type="Proteomes" id="UP000719766">
    <property type="component" value="Unassembled WGS sequence"/>
</dbReference>
<comment type="catalytic activity">
    <reaction evidence="1 16">
        <text>S-ubiquitinyl-[E2 ubiquitin-conjugating enzyme]-L-cysteine + [acceptor protein]-L-lysine = [E2 ubiquitin-conjugating enzyme]-L-cysteine + N(6)-ubiquitinyl-[acceptor protein]-L-lysine.</text>
        <dbReference type="EC" id="2.3.2.27"/>
    </reaction>
</comment>
<comment type="similarity">
    <text evidence="4 16">Belongs to the LTN1 family.</text>
</comment>
<feature type="region of interest" description="Disordered" evidence="17">
    <location>
        <begin position="438"/>
        <end position="462"/>
    </location>
</feature>
<comment type="pathway">
    <text evidence="3 16">Protein modification; protein ubiquitination.</text>
</comment>
<sequence length="1782" mass="198205">MPKNTKSSATSGTRKKNARKAAVGVPPPEVLVVAKQKKQKGQKKEPRKKVYIAPFKPAPPQPDPLDTLGLIHRLPPELVVILRSLGKKDPVTKGRALEELQSKWIDESSRKGDESVECDALVTMLPVWFHRAPVFFTHPVRRIRLLAAALHFSYLRIPAVRDAATFFLRETATSEQIETLMGTWCMLAHDVDRQVSLQGQKSWSSITSPGVDGETLVNLEMLASIMEFLQRTLLDPPGVHLYLNPPAPVAAPTPGIKRPGGKFIPAAPKEELESKVNEESDLDRNARLRFGALSAFRWLFGKLGQGNARSSPHSSIDARLASKIISLDDLSGLLSNPLFWTSLYFGEHAPWIPDPEIHGLGHGQPQVRQATWALLSMLLQRHKGAIEPFIPILSVVLLRSAWVETDSGVRNALFQPVLIFLKEFPNAWILEGAYDAEKQHEDGDDSDSDSEEFETKTTSTRKEHSSEAYREFLQFLELGCAGSPISGYPTVLVALSTIPSSVSSSRTGMPLDDFFTSFWAAIDGHALSSLERKVPSASFLSSLLECLVFFLRRLLGRSQDHGALSGSVSDGLVSNNTRLQDVADELVRSQFTRIWQEVKARRLRADENDVGKLIASSLLSLHRMNIDLFTTAWDTVSSAILSQDDESLSLIPTVLRTFVDTFETTDLLADVTRTLISKYVQETVGNCETVLASDTTSAGVSKNIGVVITLMETFGSHLFQHTDFAVRMDNMFVNNALRILQASPQAISAFMSRRNDEDLCVELWHVLLVDVSQQIDMLSSLLDVIDTDTCPKYLRPEDGELDDVIEHLFIEVLNGTTSTSRSDLVKRLIQVQDFFLSENGQDILFQTLVSSLSSTVDDTLYTTNAPFTTLATVIEFTRIMLSKNHKLTSDSLVSVLPNVFIVGYLLPVTFPTLEAPIIDAARGVWNLCFSKPDNGLQDVLSGMIKEKLKELFQDCSTYTRPEDILTLSGHKPKGIDITPLSDVFPTPGEFNAMINSLPSDPPDPSLAFIESIIPAISEFENPTISGLEFDSRGYSAYIRVTSGLLAYLGDNRSIAKENMWALRHILILGQYANDALRVPATPSGLFGPDVSQSELRRLLGKVHQLSTYLLSTGDDGLHSQVISTCISNRATTSSDALVSFVVDIVNHAKREDAVRDALVLRSVLKHLFASASKSDSDQWLNLARRLEKTAPQTTVAILASITEFAPEPLRMDRYRNEIASDILGVPASRANTTGVVLLRRLAATAPDAESDVVFLPQQRAVNVVKTCQTWISSDEDIDEDVESMMPLLFIHLSPILQNVAGNHWEFIFDVVENNLETCSFADSTTLTMLGRSLRLILTIQDLVLTNKPLRASWDGRKESILALVKNLVSMKLDNTDRSEPRSLCRELALAVIQGLPDALMNEKTLPEMCHLLTDPSYEVQRMGYSLLHKAARKRTEYFVIESAVDTEDNVNAEIPAELLAILQSNLPLAEGFHDSESDNVEMDLSELYAVSGYLLAWMIMFDLFIDASIKVRSQYFNRMRSLGIIGDFFIPNIFDVLDLFSGKKKAFKLDIWAVDDFSIEHFEPESVLSLRLLAAHIYHRALLTVPALIRSWISDCSDRQLLSRVVDYTASYFSPGIIRAELAQVRQADPSSELHTTENLVIKVSPSAGEVTASYTVDDQVLELSLRLPNDWPLHRLDIRDTKMVGVSEDRWRAWVLGVQQIVWQQNGRIVDGLTVFTKNVTLHFAGQVECAICYSIISVMDSSLPQKPCKTCKNRFHASCLYKWFKSSHSSSCPLCRSDIL</sequence>
<evidence type="ECO:0000256" key="12">
    <source>
        <dbReference type="ARBA" id="ARBA00022786"/>
    </source>
</evidence>
<reference evidence="19" key="1">
    <citation type="journal article" date="2020" name="New Phytol.">
        <title>Comparative genomics reveals dynamic genome evolution in host specialist ectomycorrhizal fungi.</title>
        <authorList>
            <person name="Lofgren L.A."/>
            <person name="Nguyen N.H."/>
            <person name="Vilgalys R."/>
            <person name="Ruytinx J."/>
            <person name="Liao H.L."/>
            <person name="Branco S."/>
            <person name="Kuo A."/>
            <person name="LaButti K."/>
            <person name="Lipzen A."/>
            <person name="Andreopoulos W."/>
            <person name="Pangilinan J."/>
            <person name="Riley R."/>
            <person name="Hundley H."/>
            <person name="Na H."/>
            <person name="Barry K."/>
            <person name="Grigoriev I.V."/>
            <person name="Stajich J.E."/>
            <person name="Kennedy P.G."/>
        </authorList>
    </citation>
    <scope>NUCLEOTIDE SEQUENCE</scope>
    <source>
        <strain evidence="19">S12</strain>
    </source>
</reference>
<evidence type="ECO:0000256" key="16">
    <source>
        <dbReference type="RuleBase" id="RU367090"/>
    </source>
</evidence>